<proteinExistence type="predicted"/>
<dbReference type="GO" id="GO:0016740">
    <property type="term" value="F:transferase activity"/>
    <property type="evidence" value="ECO:0007669"/>
    <property type="project" value="UniProtKB-KW"/>
</dbReference>
<protein>
    <recommendedName>
        <fullName evidence="13">Histone-lysine N-methyltransferase SUVR4</fullName>
    </recommendedName>
</protein>
<dbReference type="InterPro" id="IPR007728">
    <property type="entry name" value="Pre-SET_dom"/>
</dbReference>
<dbReference type="GO" id="GO:0005694">
    <property type="term" value="C:chromosome"/>
    <property type="evidence" value="ECO:0007669"/>
    <property type="project" value="UniProtKB-SubCell"/>
</dbReference>
<dbReference type="Pfam" id="PF00856">
    <property type="entry name" value="SET"/>
    <property type="match status" value="1"/>
</dbReference>
<dbReference type="FunFam" id="2.170.270.10:FF:000046">
    <property type="entry name" value="SET-domain containing protein lysine methyltransferase family protein"/>
    <property type="match status" value="1"/>
</dbReference>
<evidence type="ECO:0000256" key="4">
    <source>
        <dbReference type="ARBA" id="ARBA00022679"/>
    </source>
</evidence>
<dbReference type="PROSITE" id="PS51580">
    <property type="entry name" value="SAM_MT43_3"/>
    <property type="match status" value="1"/>
</dbReference>
<dbReference type="PANTHER" id="PTHR46450">
    <property type="entry name" value="INACTIVE HISTONE-LYSINE N-METHYLTRANSFERASE SUVR1-RELATED"/>
    <property type="match status" value="1"/>
</dbReference>
<evidence type="ECO:0000256" key="5">
    <source>
        <dbReference type="ARBA" id="ARBA00022723"/>
    </source>
</evidence>
<feature type="compositionally biased region" description="Basic and acidic residues" evidence="8">
    <location>
        <begin position="158"/>
        <end position="174"/>
    </location>
</feature>
<evidence type="ECO:0000259" key="9">
    <source>
        <dbReference type="PROSITE" id="PS50280"/>
    </source>
</evidence>
<dbReference type="GO" id="GO:0005634">
    <property type="term" value="C:nucleus"/>
    <property type="evidence" value="ECO:0007669"/>
    <property type="project" value="UniProtKB-SubCell"/>
</dbReference>
<evidence type="ECO:0008006" key="13">
    <source>
        <dbReference type="Google" id="ProtNLM"/>
    </source>
</evidence>
<dbReference type="PROSITE" id="PS50867">
    <property type="entry name" value="PRE_SET"/>
    <property type="match status" value="1"/>
</dbReference>
<feature type="domain" description="Pre-SET" evidence="10">
    <location>
        <begin position="446"/>
        <end position="545"/>
    </location>
</feature>
<dbReference type="SMART" id="SM00468">
    <property type="entry name" value="PreSET"/>
    <property type="match status" value="1"/>
</dbReference>
<evidence type="ECO:0000256" key="2">
    <source>
        <dbReference type="ARBA" id="ARBA00004286"/>
    </source>
</evidence>
<accession>A0ABD0VCI2</accession>
<dbReference type="SMART" id="SM00317">
    <property type="entry name" value="SET"/>
    <property type="match status" value="1"/>
</dbReference>
<dbReference type="CDD" id="cd10538">
    <property type="entry name" value="SET_SETDB-like"/>
    <property type="match status" value="1"/>
</dbReference>
<name>A0ABD0VCI2_DENTH</name>
<dbReference type="Pfam" id="PF10440">
    <property type="entry name" value="WIYLD"/>
    <property type="match status" value="1"/>
</dbReference>
<evidence type="ECO:0000313" key="11">
    <source>
        <dbReference type="EMBL" id="KAL0920227.1"/>
    </source>
</evidence>
<dbReference type="InterPro" id="IPR018848">
    <property type="entry name" value="WIYLD_domain"/>
</dbReference>
<keyword evidence="4" id="KW-0808">Transferase</keyword>
<dbReference type="Gene3D" id="1.10.8.850">
    <property type="entry name" value="Histone-lysine N methyltransferase , C-terminal domain-like"/>
    <property type="match status" value="1"/>
</dbReference>
<dbReference type="GO" id="GO:0046872">
    <property type="term" value="F:metal ion binding"/>
    <property type="evidence" value="ECO:0007669"/>
    <property type="project" value="UniProtKB-KW"/>
</dbReference>
<evidence type="ECO:0000256" key="3">
    <source>
        <dbReference type="ARBA" id="ARBA00022454"/>
    </source>
</evidence>
<dbReference type="PROSITE" id="PS50280">
    <property type="entry name" value="SET"/>
    <property type="match status" value="1"/>
</dbReference>
<dbReference type="AlphaFoldDB" id="A0ABD0VCI2"/>
<dbReference type="PANTHER" id="PTHR46450:SF24">
    <property type="entry name" value="HISTONE-LYSINE N-METHYLTRANSFERASE SUVR4"/>
    <property type="match status" value="1"/>
</dbReference>
<keyword evidence="5" id="KW-0479">Metal-binding</keyword>
<feature type="region of interest" description="Disordered" evidence="8">
    <location>
        <begin position="145"/>
        <end position="177"/>
    </location>
</feature>
<dbReference type="Proteomes" id="UP001552299">
    <property type="component" value="Unassembled WGS sequence"/>
</dbReference>
<evidence type="ECO:0000256" key="1">
    <source>
        <dbReference type="ARBA" id="ARBA00004123"/>
    </source>
</evidence>
<dbReference type="Pfam" id="PF05033">
    <property type="entry name" value="Pre-SET"/>
    <property type="match status" value="1"/>
</dbReference>
<dbReference type="InterPro" id="IPR001214">
    <property type="entry name" value="SET_dom"/>
</dbReference>
<dbReference type="EMBL" id="JANQDX010000008">
    <property type="protein sequence ID" value="KAL0920227.1"/>
    <property type="molecule type" value="Genomic_DNA"/>
</dbReference>
<organism evidence="11 12">
    <name type="scientific">Dendrobium thyrsiflorum</name>
    <name type="common">Pinecone-like raceme dendrobium</name>
    <name type="synonym">Orchid</name>
    <dbReference type="NCBI Taxonomy" id="117978"/>
    <lineage>
        <taxon>Eukaryota</taxon>
        <taxon>Viridiplantae</taxon>
        <taxon>Streptophyta</taxon>
        <taxon>Embryophyta</taxon>
        <taxon>Tracheophyta</taxon>
        <taxon>Spermatophyta</taxon>
        <taxon>Magnoliopsida</taxon>
        <taxon>Liliopsida</taxon>
        <taxon>Asparagales</taxon>
        <taxon>Orchidaceae</taxon>
        <taxon>Epidendroideae</taxon>
        <taxon>Malaxideae</taxon>
        <taxon>Dendrobiinae</taxon>
        <taxon>Dendrobium</taxon>
    </lineage>
</organism>
<feature type="domain" description="SET" evidence="9">
    <location>
        <begin position="548"/>
        <end position="682"/>
    </location>
</feature>
<dbReference type="InterPro" id="IPR043017">
    <property type="entry name" value="WIYLD_dom_sf"/>
</dbReference>
<evidence type="ECO:0000259" key="10">
    <source>
        <dbReference type="PROSITE" id="PS50867"/>
    </source>
</evidence>
<dbReference type="Gene3D" id="2.170.270.10">
    <property type="entry name" value="SET domain"/>
    <property type="match status" value="1"/>
</dbReference>
<comment type="subcellular location">
    <subcellularLocation>
        <location evidence="2">Chromosome</location>
    </subcellularLocation>
    <subcellularLocation>
        <location evidence="1">Nucleus</location>
    </subcellularLocation>
</comment>
<feature type="compositionally biased region" description="Basic and acidic residues" evidence="8">
    <location>
        <begin position="349"/>
        <end position="360"/>
    </location>
</feature>
<feature type="compositionally biased region" description="Polar residues" evidence="8">
    <location>
        <begin position="333"/>
        <end position="348"/>
    </location>
</feature>
<keyword evidence="3" id="KW-0158">Chromosome</keyword>
<evidence type="ECO:0000256" key="7">
    <source>
        <dbReference type="ARBA" id="ARBA00023242"/>
    </source>
</evidence>
<reference evidence="11 12" key="1">
    <citation type="journal article" date="2024" name="Plant Biotechnol. J.">
        <title>Dendrobium thyrsiflorum genome and its molecular insights into genes involved in important horticultural traits.</title>
        <authorList>
            <person name="Chen B."/>
            <person name="Wang J.Y."/>
            <person name="Zheng P.J."/>
            <person name="Li K.L."/>
            <person name="Liang Y.M."/>
            <person name="Chen X.F."/>
            <person name="Zhang C."/>
            <person name="Zhao X."/>
            <person name="He X."/>
            <person name="Zhang G.Q."/>
            <person name="Liu Z.J."/>
            <person name="Xu Q."/>
        </authorList>
    </citation>
    <scope>NUCLEOTIDE SEQUENCE [LARGE SCALE GENOMIC DNA]</scope>
    <source>
        <strain evidence="11">GZMU011</strain>
    </source>
</reference>
<evidence type="ECO:0000256" key="8">
    <source>
        <dbReference type="SAM" id="MobiDB-lite"/>
    </source>
</evidence>
<dbReference type="SUPFAM" id="SSF82199">
    <property type="entry name" value="SET domain"/>
    <property type="match status" value="1"/>
</dbReference>
<comment type="caution">
    <text evidence="11">The sequence shown here is derived from an EMBL/GenBank/DDBJ whole genome shotgun (WGS) entry which is preliminary data.</text>
</comment>
<keyword evidence="7" id="KW-0539">Nucleus</keyword>
<keyword evidence="12" id="KW-1185">Reference proteome</keyword>
<feature type="region of interest" description="Disordered" evidence="8">
    <location>
        <begin position="75"/>
        <end position="100"/>
    </location>
</feature>
<dbReference type="InterPro" id="IPR025776">
    <property type="entry name" value="SUVR4/1/2"/>
</dbReference>
<gene>
    <name evidence="11" type="ORF">M5K25_009348</name>
</gene>
<evidence type="ECO:0000256" key="6">
    <source>
        <dbReference type="ARBA" id="ARBA00022833"/>
    </source>
</evidence>
<feature type="region of interest" description="Disordered" evidence="8">
    <location>
        <begin position="333"/>
        <end position="362"/>
    </location>
</feature>
<evidence type="ECO:0000313" key="12">
    <source>
        <dbReference type="Proteomes" id="UP001552299"/>
    </source>
</evidence>
<sequence>MELPPKVVSAMNAMKALGLSWEITKPVLKDLLKVYKYNWEHIECENYRVLADAVLDSLELMDNDLKKMTRRDDDLDKKDDVENNSFSGKRAKVENDSFSGKRAKVENDSFSGKRAKLENDSFSGKRAKVENDSFSGKRTKVENDSFCGKRAKPSNDACFDKRPSHEPPKNEHKSKASTTIINRSLGDKSQQLENPISSAAPPRPLPARIVGSSRGKEIALHDNGKNASTDVDRSAQNSSSIRLELASSTSGEVRLVILCDPALPCPNFQIPSMEILCKMVEDRCLKSYKILEPHFSLFSLLKEMCHCVMELSSNSSEKRGNIDRFQGMNPVFSNGQPEYVNLKTSSNNKNERGKDADDTRNSGALPNDSLGLVLFQPQHSSSSKKTVAFCDTDISRGEENLKISLANGPAERYPPFHYIPSNIVYQNAYVNISLARIGDEDCCSTCSGDCLAASIPCPCARETGGDYAYTSDGLMKKEFLDAIISMKRDRLQKHLYFCKDCPIERIRNEIMPEPCKGHLIRKFVKECWNKCGCNRICGNRLVQRGITRNLQVFWTVEGKGWGLRTLENLPMGAFICEYVGEILTNTELFDRQLLVTGKMRHTYPVLLDADWGSEQVLKDEEALCLDATFYGNVARFINHRCGDANIVEVPVEVETPDHHYYHLAFFTVRKVEALEELTWDYGIDFDDQTHPIKAFSCRCGSKFCRYRRAQIRKRSALVLG</sequence>
<dbReference type="InterPro" id="IPR046341">
    <property type="entry name" value="SET_dom_sf"/>
</dbReference>
<keyword evidence="6" id="KW-0862">Zinc</keyword>